<dbReference type="AlphaFoldDB" id="A0A9J6DXH6"/>
<feature type="compositionally biased region" description="Basic residues" evidence="1">
    <location>
        <begin position="44"/>
        <end position="53"/>
    </location>
</feature>
<gene>
    <name evidence="3" type="ORF">HPB51_022047</name>
</gene>
<sequence length="257" mass="27706">MECTGESPLLYTPEHSELSACCRIEKRVPPSVASAAQQHSQPPPRRRRRRYVLRKRESRAPTRPREVCFRIAGDGALWPPRPPSRSDDPGFASPSRTTAAITQLVASPSARGVAQSGSICVEIETESTPQGDESAPLVPGIELRSDLPTRSGSRSSSRSRSSTRGRRSRSAAAPRSSKMERNAASYWVLGLTIVCLASASALMMTLMNRGYLGALANATASPTSVHPRVLQTDEPLPGDPKFKAMHSFIASGSLTEI</sequence>
<evidence type="ECO:0000256" key="1">
    <source>
        <dbReference type="SAM" id="MobiDB-lite"/>
    </source>
</evidence>
<feature type="region of interest" description="Disordered" evidence="1">
    <location>
        <begin position="125"/>
        <end position="177"/>
    </location>
</feature>
<organism evidence="3 4">
    <name type="scientific">Rhipicephalus microplus</name>
    <name type="common">Cattle tick</name>
    <name type="synonym">Boophilus microplus</name>
    <dbReference type="NCBI Taxonomy" id="6941"/>
    <lineage>
        <taxon>Eukaryota</taxon>
        <taxon>Metazoa</taxon>
        <taxon>Ecdysozoa</taxon>
        <taxon>Arthropoda</taxon>
        <taxon>Chelicerata</taxon>
        <taxon>Arachnida</taxon>
        <taxon>Acari</taxon>
        <taxon>Parasitiformes</taxon>
        <taxon>Ixodida</taxon>
        <taxon>Ixodoidea</taxon>
        <taxon>Ixodidae</taxon>
        <taxon>Rhipicephalinae</taxon>
        <taxon>Rhipicephalus</taxon>
        <taxon>Boophilus</taxon>
    </lineage>
</organism>
<feature type="compositionally biased region" description="Low complexity" evidence="1">
    <location>
        <begin position="29"/>
        <end position="40"/>
    </location>
</feature>
<keyword evidence="2" id="KW-0472">Membrane</keyword>
<keyword evidence="4" id="KW-1185">Reference proteome</keyword>
<evidence type="ECO:0000256" key="2">
    <source>
        <dbReference type="SAM" id="Phobius"/>
    </source>
</evidence>
<feature type="compositionally biased region" description="Low complexity" evidence="1">
    <location>
        <begin position="148"/>
        <end position="160"/>
    </location>
</feature>
<keyword evidence="2" id="KW-0812">Transmembrane</keyword>
<reference evidence="3" key="1">
    <citation type="journal article" date="2020" name="Cell">
        <title>Large-Scale Comparative Analyses of Tick Genomes Elucidate Their Genetic Diversity and Vector Capacities.</title>
        <authorList>
            <consortium name="Tick Genome and Microbiome Consortium (TIGMIC)"/>
            <person name="Jia N."/>
            <person name="Wang J."/>
            <person name="Shi W."/>
            <person name="Du L."/>
            <person name="Sun Y."/>
            <person name="Zhan W."/>
            <person name="Jiang J.F."/>
            <person name="Wang Q."/>
            <person name="Zhang B."/>
            <person name="Ji P."/>
            <person name="Bell-Sakyi L."/>
            <person name="Cui X.M."/>
            <person name="Yuan T.T."/>
            <person name="Jiang B.G."/>
            <person name="Yang W.F."/>
            <person name="Lam T.T."/>
            <person name="Chang Q.C."/>
            <person name="Ding S.J."/>
            <person name="Wang X.J."/>
            <person name="Zhu J.G."/>
            <person name="Ruan X.D."/>
            <person name="Zhao L."/>
            <person name="Wei J.T."/>
            <person name="Ye R.Z."/>
            <person name="Que T.C."/>
            <person name="Du C.H."/>
            <person name="Zhou Y.H."/>
            <person name="Cheng J.X."/>
            <person name="Dai P.F."/>
            <person name="Guo W.B."/>
            <person name="Han X.H."/>
            <person name="Huang E.J."/>
            <person name="Li L.F."/>
            <person name="Wei W."/>
            <person name="Gao Y.C."/>
            <person name="Liu J.Z."/>
            <person name="Shao H.Z."/>
            <person name="Wang X."/>
            <person name="Wang C.C."/>
            <person name="Yang T.C."/>
            <person name="Huo Q.B."/>
            <person name="Li W."/>
            <person name="Chen H.Y."/>
            <person name="Chen S.E."/>
            <person name="Zhou L.G."/>
            <person name="Ni X.B."/>
            <person name="Tian J.H."/>
            <person name="Sheng Y."/>
            <person name="Liu T."/>
            <person name="Pan Y.S."/>
            <person name="Xia L.Y."/>
            <person name="Li J."/>
            <person name="Zhao F."/>
            <person name="Cao W.C."/>
        </authorList>
    </citation>
    <scope>NUCLEOTIDE SEQUENCE</scope>
    <source>
        <strain evidence="3">Rmic-2018</strain>
    </source>
</reference>
<proteinExistence type="predicted"/>
<dbReference type="EMBL" id="JABSTU010000007">
    <property type="protein sequence ID" value="KAH8026586.1"/>
    <property type="molecule type" value="Genomic_DNA"/>
</dbReference>
<name>A0A9J6DXH6_RHIMP</name>
<feature type="region of interest" description="Disordered" evidence="1">
    <location>
        <begin position="29"/>
        <end position="96"/>
    </location>
</feature>
<evidence type="ECO:0000313" key="4">
    <source>
        <dbReference type="Proteomes" id="UP000821866"/>
    </source>
</evidence>
<comment type="caution">
    <text evidence="3">The sequence shown here is derived from an EMBL/GenBank/DDBJ whole genome shotgun (WGS) entry which is preliminary data.</text>
</comment>
<feature type="compositionally biased region" description="Basic and acidic residues" evidence="1">
    <location>
        <begin position="54"/>
        <end position="68"/>
    </location>
</feature>
<reference evidence="3" key="2">
    <citation type="submission" date="2021-09" db="EMBL/GenBank/DDBJ databases">
        <authorList>
            <person name="Jia N."/>
            <person name="Wang J."/>
            <person name="Shi W."/>
            <person name="Du L."/>
            <person name="Sun Y."/>
            <person name="Zhan W."/>
            <person name="Jiang J."/>
            <person name="Wang Q."/>
            <person name="Zhang B."/>
            <person name="Ji P."/>
            <person name="Sakyi L.B."/>
            <person name="Cui X."/>
            <person name="Yuan T."/>
            <person name="Jiang B."/>
            <person name="Yang W."/>
            <person name="Lam T.T.-Y."/>
            <person name="Chang Q."/>
            <person name="Ding S."/>
            <person name="Wang X."/>
            <person name="Zhu J."/>
            <person name="Ruan X."/>
            <person name="Zhao L."/>
            <person name="Wei J."/>
            <person name="Que T."/>
            <person name="Du C."/>
            <person name="Cheng J."/>
            <person name="Dai P."/>
            <person name="Han X."/>
            <person name="Huang E."/>
            <person name="Gao Y."/>
            <person name="Liu J."/>
            <person name="Shao H."/>
            <person name="Ye R."/>
            <person name="Li L."/>
            <person name="Wei W."/>
            <person name="Wang X."/>
            <person name="Wang C."/>
            <person name="Huo Q."/>
            <person name="Li W."/>
            <person name="Guo W."/>
            <person name="Chen H."/>
            <person name="Chen S."/>
            <person name="Zhou L."/>
            <person name="Zhou L."/>
            <person name="Ni X."/>
            <person name="Tian J."/>
            <person name="Zhou Y."/>
            <person name="Sheng Y."/>
            <person name="Liu T."/>
            <person name="Pan Y."/>
            <person name="Xia L."/>
            <person name="Li J."/>
            <person name="Zhao F."/>
            <person name="Cao W."/>
        </authorList>
    </citation>
    <scope>NUCLEOTIDE SEQUENCE</scope>
    <source>
        <strain evidence="3">Rmic-2018</strain>
        <tissue evidence="3">Larvae</tissue>
    </source>
</reference>
<feature type="transmembrane region" description="Helical" evidence="2">
    <location>
        <begin position="184"/>
        <end position="206"/>
    </location>
</feature>
<dbReference type="Proteomes" id="UP000821866">
    <property type="component" value="Unassembled WGS sequence"/>
</dbReference>
<protein>
    <submittedName>
        <fullName evidence="3">Uncharacterized protein</fullName>
    </submittedName>
</protein>
<keyword evidence="2" id="KW-1133">Transmembrane helix</keyword>
<evidence type="ECO:0000313" key="3">
    <source>
        <dbReference type="EMBL" id="KAH8026586.1"/>
    </source>
</evidence>
<accession>A0A9J6DXH6</accession>